<evidence type="ECO:0008006" key="5">
    <source>
        <dbReference type="Google" id="ProtNLM"/>
    </source>
</evidence>
<dbReference type="OrthoDB" id="9772884at2"/>
<feature type="transmembrane region" description="Helical" evidence="2">
    <location>
        <begin position="460"/>
        <end position="478"/>
    </location>
</feature>
<dbReference type="InterPro" id="IPR018580">
    <property type="entry name" value="Uncharacterised_YfhO"/>
</dbReference>
<keyword evidence="2" id="KW-0812">Transmembrane</keyword>
<dbReference type="AlphaFoldDB" id="A0A120FJL9"/>
<feature type="transmembrane region" description="Helical" evidence="2">
    <location>
        <begin position="389"/>
        <end position="408"/>
    </location>
</feature>
<feature type="transmembrane region" description="Helical" evidence="2">
    <location>
        <begin position="514"/>
        <end position="533"/>
    </location>
</feature>
<dbReference type="PANTHER" id="PTHR38454:SF1">
    <property type="entry name" value="INTEGRAL MEMBRANE PROTEIN"/>
    <property type="match status" value="1"/>
</dbReference>
<feature type="transmembrane region" description="Helical" evidence="2">
    <location>
        <begin position="428"/>
        <end position="448"/>
    </location>
</feature>
<keyword evidence="4" id="KW-1185">Reference proteome</keyword>
<feature type="region of interest" description="Disordered" evidence="1">
    <location>
        <begin position="1"/>
        <end position="21"/>
    </location>
</feature>
<evidence type="ECO:0000256" key="2">
    <source>
        <dbReference type="SAM" id="Phobius"/>
    </source>
</evidence>
<feature type="transmembrane region" description="Helical" evidence="2">
    <location>
        <begin position="149"/>
        <end position="165"/>
    </location>
</feature>
<organism evidence="3 4">
    <name type="scientific">Bradyrhizobium macuxiense</name>
    <dbReference type="NCBI Taxonomy" id="1755647"/>
    <lineage>
        <taxon>Bacteria</taxon>
        <taxon>Pseudomonadati</taxon>
        <taxon>Pseudomonadota</taxon>
        <taxon>Alphaproteobacteria</taxon>
        <taxon>Hyphomicrobiales</taxon>
        <taxon>Nitrobacteraceae</taxon>
        <taxon>Bradyrhizobium</taxon>
    </lineage>
</organism>
<protein>
    <recommendedName>
        <fullName evidence="5">YfhO family protein</fullName>
    </recommendedName>
</protein>
<feature type="transmembrane region" description="Helical" evidence="2">
    <location>
        <begin position="484"/>
        <end position="507"/>
    </location>
</feature>
<dbReference type="PANTHER" id="PTHR38454">
    <property type="entry name" value="INTEGRAL MEMBRANE PROTEIN-RELATED"/>
    <property type="match status" value="1"/>
</dbReference>
<keyword evidence="2" id="KW-0472">Membrane</keyword>
<evidence type="ECO:0000256" key="1">
    <source>
        <dbReference type="SAM" id="MobiDB-lite"/>
    </source>
</evidence>
<evidence type="ECO:0000313" key="3">
    <source>
        <dbReference type="EMBL" id="KWV49296.1"/>
    </source>
</evidence>
<keyword evidence="2" id="KW-1133">Transmembrane helix</keyword>
<sequence length="823" mass="90130">MRTELRDGSIEGPESEARSLPWIDDPAAAPSFSSQATTWLTDAGPRPVASTSKFPLGLTVALFALAFLLPAWPWLSGHVTIPWDAKSQFLPPLQFLATSLANGQSPFWTPNVFAGWPLISDPQSLFFSPPHFLLAYFDPKPSFRAVDDLTFGYLFLGGVAIILYFRDRGWHAAGSLVAALAFAFGGSANSRLQHTGQIISLVYLPLTLWMLSRALERSSWRAGLVAGVFSGLLAAGRDQVALVSLYVLAGFVVHHWLEGDDWRKRISASIKPLAACCLVGILIAAVPVALTALLAERSNRPEIGWMLAGKGSLHPAHLLTLAFADLYGAMDPAIGYWGPATSPWKNALGGADLSLAQNMGLVYSGALLLVVIVSFGIVRRLAWSHDIRFFAITTIIVLLYGLGWYTPVFHVMYEWLPGVMLYRRPADATFVIGALLAIIAGYLVHRWLEGTVPQPSNVQRAIELAMPVSLVVVAIWLAHTVESVTLVVAPVITALAFSGGAVVVLLLARWLNGLSILASMLLLTTFSAVDLAWNNAPHISTAMPSSRFDALRLDTRNATLALLKSKLATAHDTSRRDRVEMIGIGYHWPNLCMIHDCDHVFGHNPLRLKWFYDATLVGDTVVDYDQRRFSPLFPSYRSAFADLFGLRFIAVGVPVEKVDPSLSPGDLTLIARTPDAYVYENPRALPRVMVVSDWRIANFNQLLTNGWPRDVDPRHTVLLERTPALPRASPPPDAAPGAARLIRYGNTRVDVEVDASSNSLLLLNDVWHPWWRATVDGEPSNILRANVIFRAVALHAGHHTVSFTFHPFAGALAELLGKFSYAH</sequence>
<accession>A0A120FJL9</accession>
<evidence type="ECO:0000313" key="4">
    <source>
        <dbReference type="Proteomes" id="UP000057737"/>
    </source>
</evidence>
<dbReference type="Proteomes" id="UP000057737">
    <property type="component" value="Unassembled WGS sequence"/>
</dbReference>
<name>A0A120FJL9_9BRAD</name>
<feature type="transmembrane region" description="Helical" evidence="2">
    <location>
        <begin position="358"/>
        <end position="377"/>
    </location>
</feature>
<gene>
    <name evidence="3" type="ORF">AS156_16275</name>
</gene>
<proteinExistence type="predicted"/>
<feature type="transmembrane region" description="Helical" evidence="2">
    <location>
        <begin position="56"/>
        <end position="75"/>
    </location>
</feature>
<feature type="transmembrane region" description="Helical" evidence="2">
    <location>
        <begin position="272"/>
        <end position="295"/>
    </location>
</feature>
<dbReference type="EMBL" id="LNCU01000102">
    <property type="protein sequence ID" value="KWV49296.1"/>
    <property type="molecule type" value="Genomic_DNA"/>
</dbReference>
<dbReference type="RefSeq" id="WP_082747824.1">
    <property type="nucleotide sequence ID" value="NZ_LNCU01000102.1"/>
</dbReference>
<comment type="caution">
    <text evidence="3">The sequence shown here is derived from an EMBL/GenBank/DDBJ whole genome shotgun (WGS) entry which is preliminary data.</text>
</comment>
<reference evidence="3 4" key="1">
    <citation type="submission" date="2015-11" db="EMBL/GenBank/DDBJ databases">
        <title>Draft Genome Sequence of the Strain BR 10303 (Bradyrhizobium sp.) isolated from nodules of Centrolobium paraense.</title>
        <authorList>
            <person name="Zelli J.E."/>
            <person name="Simoes-Araujo J.L."/>
            <person name="Barauna A.C."/>
            <person name="Silva K."/>
        </authorList>
    </citation>
    <scope>NUCLEOTIDE SEQUENCE [LARGE SCALE GENOMIC DNA]</scope>
    <source>
        <strain evidence="3 4">BR 10303</strain>
    </source>
</reference>